<feature type="chain" id="PRO_5020988742" evidence="1">
    <location>
        <begin position="28"/>
        <end position="232"/>
    </location>
</feature>
<dbReference type="AlphaFoldDB" id="A0A4V3CTS7"/>
<feature type="domain" description="Ice-binding protein C-terminal" evidence="2">
    <location>
        <begin position="206"/>
        <end position="230"/>
    </location>
</feature>
<protein>
    <submittedName>
        <fullName evidence="3">Putative secreted protein with PEP-CTERM sorting signal</fullName>
    </submittedName>
</protein>
<organism evidence="3 4">
    <name type="scientific">Roseateles toxinivorans</name>
    <dbReference type="NCBI Taxonomy" id="270368"/>
    <lineage>
        <taxon>Bacteria</taxon>
        <taxon>Pseudomonadati</taxon>
        <taxon>Pseudomonadota</taxon>
        <taxon>Betaproteobacteria</taxon>
        <taxon>Burkholderiales</taxon>
        <taxon>Sphaerotilaceae</taxon>
        <taxon>Roseateles</taxon>
    </lineage>
</organism>
<evidence type="ECO:0000256" key="1">
    <source>
        <dbReference type="SAM" id="SignalP"/>
    </source>
</evidence>
<evidence type="ECO:0000259" key="2">
    <source>
        <dbReference type="Pfam" id="PF07589"/>
    </source>
</evidence>
<dbReference type="OrthoDB" id="8756331at2"/>
<comment type="caution">
    <text evidence="3">The sequence shown here is derived from an EMBL/GenBank/DDBJ whole genome shotgun (WGS) entry which is preliminary data.</text>
</comment>
<dbReference type="Pfam" id="PF07589">
    <property type="entry name" value="PEP-CTERM"/>
    <property type="match status" value="1"/>
</dbReference>
<dbReference type="NCBIfam" id="TIGR02595">
    <property type="entry name" value="PEP_CTERM"/>
    <property type="match status" value="1"/>
</dbReference>
<evidence type="ECO:0000313" key="4">
    <source>
        <dbReference type="Proteomes" id="UP000295361"/>
    </source>
</evidence>
<reference evidence="3 4" key="1">
    <citation type="submission" date="2019-03" db="EMBL/GenBank/DDBJ databases">
        <title>Genomic Encyclopedia of Type Strains, Phase IV (KMG-IV): sequencing the most valuable type-strain genomes for metagenomic binning, comparative biology and taxonomic classification.</title>
        <authorList>
            <person name="Goeker M."/>
        </authorList>
    </citation>
    <scope>NUCLEOTIDE SEQUENCE [LARGE SCALE GENOMIC DNA]</scope>
    <source>
        <strain evidence="3 4">DSM 16998</strain>
    </source>
</reference>
<accession>A0A4V3CTS7</accession>
<sequence length="232" mass="24672">MKSSPSAALGMALIGALAGLVAGTSQAASAYSQTWSGAGTEGWEANTISSVVVFDGGVGNPAGSIATRFDGTVAEFDIGFTSGSIAETSGSFAGSQWKVSFDLQPNVGKFDNVWLRYRYQDATFNGWRHAMSGPFDLYGIWTNYSVTFDPSWSDAQAMANGWVQEAGPVVSFAQTMGNAYKTEVRLGLDLNTTSALAHMDNFIQTPVPEPETWALMLGGLLAVSALARRRQR</sequence>
<keyword evidence="4" id="KW-1185">Reference proteome</keyword>
<proteinExistence type="predicted"/>
<dbReference type="EMBL" id="SNXS01000001">
    <property type="protein sequence ID" value="TDP73968.1"/>
    <property type="molecule type" value="Genomic_DNA"/>
</dbReference>
<dbReference type="Proteomes" id="UP000295361">
    <property type="component" value="Unassembled WGS sequence"/>
</dbReference>
<gene>
    <name evidence="3" type="ORF">DES47_10114</name>
</gene>
<dbReference type="InParanoid" id="A0A4V3CTS7"/>
<dbReference type="InterPro" id="IPR013424">
    <property type="entry name" value="Ice-binding_C"/>
</dbReference>
<keyword evidence="1" id="KW-0732">Signal</keyword>
<name>A0A4V3CTS7_9BURK</name>
<feature type="signal peptide" evidence="1">
    <location>
        <begin position="1"/>
        <end position="27"/>
    </location>
</feature>
<evidence type="ECO:0000313" key="3">
    <source>
        <dbReference type="EMBL" id="TDP73968.1"/>
    </source>
</evidence>
<dbReference type="RefSeq" id="WP_133698643.1">
    <property type="nucleotide sequence ID" value="NZ_SNXS01000001.1"/>
</dbReference>